<protein>
    <submittedName>
        <fullName evidence="1">Uncharacterized protein</fullName>
    </submittedName>
</protein>
<gene>
    <name evidence="1" type="ORF">WL29_21495</name>
</gene>
<reference evidence="1 2" key="1">
    <citation type="submission" date="2015-11" db="EMBL/GenBank/DDBJ databases">
        <title>Expanding the genomic diversity of Burkholderia species for the development of highly accurate diagnostics.</title>
        <authorList>
            <person name="Sahl J."/>
            <person name="Keim P."/>
            <person name="Wagner D."/>
        </authorList>
    </citation>
    <scope>NUCLEOTIDE SEQUENCE [LARGE SCALE GENOMIC DNA]</scope>
    <source>
        <strain evidence="1 2">MSMB2087WGS</strain>
    </source>
</reference>
<comment type="caution">
    <text evidence="1">The sequence shown here is derived from an EMBL/GenBank/DDBJ whole genome shotgun (WGS) entry which is preliminary data.</text>
</comment>
<evidence type="ECO:0000313" key="1">
    <source>
        <dbReference type="EMBL" id="KWA83944.1"/>
    </source>
</evidence>
<name>A0A106QBI4_9BURK</name>
<dbReference type="AlphaFoldDB" id="A0A106QBI4"/>
<dbReference type="Proteomes" id="UP000060630">
    <property type="component" value="Unassembled WGS sequence"/>
</dbReference>
<organism evidence="1 2">
    <name type="scientific">Burkholderia ubonensis</name>
    <dbReference type="NCBI Taxonomy" id="101571"/>
    <lineage>
        <taxon>Bacteria</taxon>
        <taxon>Pseudomonadati</taxon>
        <taxon>Pseudomonadota</taxon>
        <taxon>Betaproteobacteria</taxon>
        <taxon>Burkholderiales</taxon>
        <taxon>Burkholderiaceae</taxon>
        <taxon>Burkholderia</taxon>
        <taxon>Burkholderia cepacia complex</taxon>
    </lineage>
</organism>
<accession>A0A106QBI4</accession>
<dbReference type="EMBL" id="LPHD01000049">
    <property type="protein sequence ID" value="KWA83944.1"/>
    <property type="molecule type" value="Genomic_DNA"/>
</dbReference>
<evidence type="ECO:0000313" key="2">
    <source>
        <dbReference type="Proteomes" id="UP000060630"/>
    </source>
</evidence>
<proteinExistence type="predicted"/>
<sequence length="152" mass="17087">MKTIELAGTDLLEAVKLALRTSYAALDDKVSKMNIEQLRAYLAKQYPGVQLADEVDTSNPTHLRNVLLNLHEPLLAGEDDLVAAGDWDLWPLCEHLLDRYDISLSPRREVGTGHRVWLADDNDLRIAGDSAREAILRYYVTIKLGHEVNLPD</sequence>